<evidence type="ECO:0000256" key="1">
    <source>
        <dbReference type="ARBA" id="ARBA00022448"/>
    </source>
</evidence>
<dbReference type="InterPro" id="IPR009078">
    <property type="entry name" value="Ferritin-like_SF"/>
</dbReference>
<dbReference type="Proteomes" id="UP001185015">
    <property type="component" value="Unassembled WGS sequence"/>
</dbReference>
<accession>A0AA90U023</accession>
<dbReference type="PROSITE" id="PS50905">
    <property type="entry name" value="FERRITIN_LIKE"/>
    <property type="match status" value="1"/>
</dbReference>
<dbReference type="Gene3D" id="1.20.1260.10">
    <property type="match status" value="1"/>
</dbReference>
<dbReference type="InterPro" id="IPR003251">
    <property type="entry name" value="Rr_diiron-bd_dom"/>
</dbReference>
<reference evidence="5 6" key="1">
    <citation type="submission" date="2023-07" db="EMBL/GenBank/DDBJ databases">
        <title>Genomic Encyclopedia of Type Strains, Phase IV (KMG-IV): sequencing the most valuable type-strain genomes for metagenomic binning, comparative biology and taxonomic classification.</title>
        <authorList>
            <person name="Goeker M."/>
        </authorList>
    </citation>
    <scope>NUCLEOTIDE SEQUENCE [LARGE SCALE GENOMIC DNA]</scope>
    <source>
        <strain evidence="5 6">DSM 17273</strain>
    </source>
</reference>
<evidence type="ECO:0000313" key="6">
    <source>
        <dbReference type="Proteomes" id="UP001185015"/>
    </source>
</evidence>
<gene>
    <name evidence="5" type="ORF">J2750_001803</name>
</gene>
<name>A0AA90U023_9EURY</name>
<dbReference type="InterPro" id="IPR009040">
    <property type="entry name" value="Ferritin-like_diiron"/>
</dbReference>
<dbReference type="InterPro" id="IPR048574">
    <property type="entry name" value="RUBY_RBDX"/>
</dbReference>
<dbReference type="SUPFAM" id="SSF47240">
    <property type="entry name" value="Ferritin-like"/>
    <property type="match status" value="1"/>
</dbReference>
<dbReference type="CDD" id="cd01041">
    <property type="entry name" value="Rubrerythrin"/>
    <property type="match status" value="1"/>
</dbReference>
<dbReference type="CDD" id="cd00729">
    <property type="entry name" value="rubredoxin_SM"/>
    <property type="match status" value="1"/>
</dbReference>
<evidence type="ECO:0000256" key="2">
    <source>
        <dbReference type="ARBA" id="ARBA00022982"/>
    </source>
</evidence>
<keyword evidence="2" id="KW-0249">Electron transport</keyword>
<comment type="caution">
    <text evidence="5">The sequence shown here is derived from an EMBL/GenBank/DDBJ whole genome shotgun (WGS) entry which is preliminary data.</text>
</comment>
<dbReference type="PROSITE" id="PS50903">
    <property type="entry name" value="RUBREDOXIN_LIKE"/>
    <property type="match status" value="1"/>
</dbReference>
<dbReference type="EMBL" id="JAVDQI010000007">
    <property type="protein sequence ID" value="MDR6223335.1"/>
    <property type="molecule type" value="Genomic_DNA"/>
</dbReference>
<sequence length="163" mass="17885">MSTIENLNEAFAGESMANRKYLAFAKMADKEGFGQVAKLFRAAAAAETVHAHAHLRVLGGVKSTEENLQEAISGETLEFNEMYPAFIEEAEKEGNKQAVRSFDMANQVEQIHAGLYTKALENIGSNEEVDYYVCDICGNTVEGEAPERCPICGAVHSMFKKVD</sequence>
<feature type="domain" description="Rubredoxin-like" evidence="3">
    <location>
        <begin position="129"/>
        <end position="162"/>
    </location>
</feature>
<organism evidence="5 6">
    <name type="scientific">Methanococcoides alaskense</name>
    <dbReference type="NCBI Taxonomy" id="325778"/>
    <lineage>
        <taxon>Archaea</taxon>
        <taxon>Methanobacteriati</taxon>
        <taxon>Methanobacteriota</taxon>
        <taxon>Stenosarchaea group</taxon>
        <taxon>Methanomicrobia</taxon>
        <taxon>Methanosarcinales</taxon>
        <taxon>Methanosarcinaceae</taxon>
        <taxon>Methanococcoides</taxon>
    </lineage>
</organism>
<dbReference type="Gene3D" id="2.20.28.10">
    <property type="match status" value="1"/>
</dbReference>
<dbReference type="InterPro" id="IPR052753">
    <property type="entry name" value="Rbr2/Nigerythrin"/>
</dbReference>
<feature type="domain" description="Ferritin-like diiron" evidence="4">
    <location>
        <begin position="1"/>
        <end position="127"/>
    </location>
</feature>
<dbReference type="SUPFAM" id="SSF57802">
    <property type="entry name" value="Rubredoxin-like"/>
    <property type="match status" value="1"/>
</dbReference>
<evidence type="ECO:0000259" key="4">
    <source>
        <dbReference type="PROSITE" id="PS50905"/>
    </source>
</evidence>
<keyword evidence="1" id="KW-0813">Transport</keyword>
<dbReference type="PANTHER" id="PTHR33746">
    <property type="entry name" value="RUBRERYTHRIN"/>
    <property type="match status" value="1"/>
</dbReference>
<keyword evidence="6" id="KW-1185">Reference proteome</keyword>
<dbReference type="GO" id="GO:0016491">
    <property type="term" value="F:oxidoreductase activity"/>
    <property type="evidence" value="ECO:0007669"/>
    <property type="project" value="InterPro"/>
</dbReference>
<protein>
    <submittedName>
        <fullName evidence="5">Rubrerythrin</fullName>
    </submittedName>
</protein>
<dbReference type="PANTHER" id="PTHR33746:SF4">
    <property type="entry name" value="RUBRERYTHRIN"/>
    <property type="match status" value="1"/>
</dbReference>
<dbReference type="InterPro" id="IPR024934">
    <property type="entry name" value="Rubredoxin-like_dom"/>
</dbReference>
<dbReference type="Pfam" id="PF02915">
    <property type="entry name" value="Rubrerythrin"/>
    <property type="match status" value="1"/>
</dbReference>
<dbReference type="GO" id="GO:0005506">
    <property type="term" value="F:iron ion binding"/>
    <property type="evidence" value="ECO:0007669"/>
    <property type="project" value="InterPro"/>
</dbReference>
<dbReference type="RefSeq" id="WP_309740556.1">
    <property type="nucleotide sequence ID" value="NZ_JAVDQI010000007.1"/>
</dbReference>
<proteinExistence type="predicted"/>
<dbReference type="Pfam" id="PF21349">
    <property type="entry name" value="RUBY_RBDX"/>
    <property type="match status" value="1"/>
</dbReference>
<dbReference type="InterPro" id="IPR012347">
    <property type="entry name" value="Ferritin-like"/>
</dbReference>
<evidence type="ECO:0000259" key="3">
    <source>
        <dbReference type="PROSITE" id="PS50903"/>
    </source>
</evidence>
<evidence type="ECO:0000313" key="5">
    <source>
        <dbReference type="EMBL" id="MDR6223335.1"/>
    </source>
</evidence>
<dbReference type="AlphaFoldDB" id="A0AA90U023"/>